<dbReference type="PANTHER" id="PTHR33116:SF70">
    <property type="entry name" value="NON-LTR RETROELEMENT REVERSE TRANSCRIPTASE-LIKE PROTEIN"/>
    <property type="match status" value="1"/>
</dbReference>
<evidence type="ECO:0000313" key="2">
    <source>
        <dbReference type="EMBL" id="KAL0010145.1"/>
    </source>
</evidence>
<accession>A0AAW2DLE6</accession>
<sequence length="337" mass="37521">MGDWLYEEAEVKDFIREGFNKIYTTSMASASRSIPSSLPWQAKLLDEERESISGDMTEEDIKAALWSLKAYKAPGLDGLHAGFFQRFWLVVGGSVIDEVKRVFLERANIPVDLIAVIMSCVSTVSTSILVNGEALDPIYPSRGIRQGDPLSPYLFILCMDYLGQLIEEKCHIKLWHPVKVAQSGPAFSHLFFADDLMLFAKADHVNCTAIRDVLDDFCSISGQSISETKSRVFFSPNVDRDTRDSLCDILGFASTPDLGKYLRIPIKHGSASSQDYSFILDRVKKKLAGWKANLLSMAGRAVLIQASIAAIPSYVMQCSHLPVKILEGLDRVNRNFL</sequence>
<organism evidence="2 3">
    <name type="scientific">Lithocarpus litseifolius</name>
    <dbReference type="NCBI Taxonomy" id="425828"/>
    <lineage>
        <taxon>Eukaryota</taxon>
        <taxon>Viridiplantae</taxon>
        <taxon>Streptophyta</taxon>
        <taxon>Embryophyta</taxon>
        <taxon>Tracheophyta</taxon>
        <taxon>Spermatophyta</taxon>
        <taxon>Magnoliopsida</taxon>
        <taxon>eudicotyledons</taxon>
        <taxon>Gunneridae</taxon>
        <taxon>Pentapetalae</taxon>
        <taxon>rosids</taxon>
        <taxon>fabids</taxon>
        <taxon>Fagales</taxon>
        <taxon>Fagaceae</taxon>
        <taxon>Lithocarpus</taxon>
    </lineage>
</organism>
<keyword evidence="3" id="KW-1185">Reference proteome</keyword>
<comment type="caution">
    <text evidence="2">The sequence shown here is derived from an EMBL/GenBank/DDBJ whole genome shotgun (WGS) entry which is preliminary data.</text>
</comment>
<protein>
    <recommendedName>
        <fullName evidence="1">Reverse transcriptase domain-containing protein</fullName>
    </recommendedName>
</protein>
<evidence type="ECO:0000313" key="3">
    <source>
        <dbReference type="Proteomes" id="UP001459277"/>
    </source>
</evidence>
<evidence type="ECO:0000259" key="1">
    <source>
        <dbReference type="Pfam" id="PF00078"/>
    </source>
</evidence>
<reference evidence="2 3" key="1">
    <citation type="submission" date="2024-01" db="EMBL/GenBank/DDBJ databases">
        <title>A telomere-to-telomere, gap-free genome of sweet tea (Lithocarpus litseifolius).</title>
        <authorList>
            <person name="Zhou J."/>
        </authorList>
    </citation>
    <scope>NUCLEOTIDE SEQUENCE [LARGE SCALE GENOMIC DNA]</scope>
    <source>
        <strain evidence="2">Zhou-2022a</strain>
        <tissue evidence="2">Leaf</tissue>
    </source>
</reference>
<dbReference type="InterPro" id="IPR000477">
    <property type="entry name" value="RT_dom"/>
</dbReference>
<dbReference type="SUPFAM" id="SSF56672">
    <property type="entry name" value="DNA/RNA polymerases"/>
    <property type="match status" value="1"/>
</dbReference>
<dbReference type="InterPro" id="IPR043502">
    <property type="entry name" value="DNA/RNA_pol_sf"/>
</dbReference>
<gene>
    <name evidence="2" type="ORF">SO802_005253</name>
</gene>
<proteinExistence type="predicted"/>
<dbReference type="EMBL" id="JAZDWU010000002">
    <property type="protein sequence ID" value="KAL0010145.1"/>
    <property type="molecule type" value="Genomic_DNA"/>
</dbReference>
<feature type="domain" description="Reverse transcriptase" evidence="1">
    <location>
        <begin position="116"/>
        <end position="251"/>
    </location>
</feature>
<dbReference type="Proteomes" id="UP001459277">
    <property type="component" value="Unassembled WGS sequence"/>
</dbReference>
<dbReference type="AlphaFoldDB" id="A0AAW2DLE6"/>
<dbReference type="PANTHER" id="PTHR33116">
    <property type="entry name" value="REVERSE TRANSCRIPTASE ZINC-BINDING DOMAIN-CONTAINING PROTEIN-RELATED-RELATED"/>
    <property type="match status" value="1"/>
</dbReference>
<name>A0AAW2DLE6_9ROSI</name>
<dbReference type="Pfam" id="PF00078">
    <property type="entry name" value="RVT_1"/>
    <property type="match status" value="1"/>
</dbReference>